<name>A0AAN8IUQ5_TRICO</name>
<feature type="compositionally biased region" description="Basic and acidic residues" evidence="1">
    <location>
        <begin position="28"/>
        <end position="41"/>
    </location>
</feature>
<dbReference type="Proteomes" id="UP001331761">
    <property type="component" value="Unassembled WGS sequence"/>
</dbReference>
<sequence>MIKAQRIAFEEQAKMYRSMRSFIEESTRTVRDLSGRLRDTQRSTIDSSPSESNLEFGPSSQAL</sequence>
<dbReference type="AlphaFoldDB" id="A0AAN8IUQ5"/>
<feature type="region of interest" description="Disordered" evidence="1">
    <location>
        <begin position="28"/>
        <end position="63"/>
    </location>
</feature>
<feature type="compositionally biased region" description="Polar residues" evidence="1">
    <location>
        <begin position="42"/>
        <end position="63"/>
    </location>
</feature>
<evidence type="ECO:0000256" key="1">
    <source>
        <dbReference type="SAM" id="MobiDB-lite"/>
    </source>
</evidence>
<evidence type="ECO:0000313" key="2">
    <source>
        <dbReference type="EMBL" id="KAK5986671.1"/>
    </source>
</evidence>
<evidence type="ECO:0000313" key="3">
    <source>
        <dbReference type="Proteomes" id="UP001331761"/>
    </source>
</evidence>
<reference evidence="2 3" key="1">
    <citation type="submission" date="2019-10" db="EMBL/GenBank/DDBJ databases">
        <title>Assembly and Annotation for the nematode Trichostrongylus colubriformis.</title>
        <authorList>
            <person name="Martin J."/>
        </authorList>
    </citation>
    <scope>NUCLEOTIDE SEQUENCE [LARGE SCALE GENOMIC DNA]</scope>
    <source>
        <strain evidence="2">G859</strain>
        <tissue evidence="2">Whole worm</tissue>
    </source>
</reference>
<keyword evidence="3" id="KW-1185">Reference proteome</keyword>
<gene>
    <name evidence="2" type="ORF">GCK32_006519</name>
</gene>
<comment type="caution">
    <text evidence="2">The sequence shown here is derived from an EMBL/GenBank/DDBJ whole genome shotgun (WGS) entry which is preliminary data.</text>
</comment>
<proteinExistence type="predicted"/>
<dbReference type="EMBL" id="WIXE01000359">
    <property type="protein sequence ID" value="KAK5986671.1"/>
    <property type="molecule type" value="Genomic_DNA"/>
</dbReference>
<organism evidence="2 3">
    <name type="scientific">Trichostrongylus colubriformis</name>
    <name type="common">Black scour worm</name>
    <dbReference type="NCBI Taxonomy" id="6319"/>
    <lineage>
        <taxon>Eukaryota</taxon>
        <taxon>Metazoa</taxon>
        <taxon>Ecdysozoa</taxon>
        <taxon>Nematoda</taxon>
        <taxon>Chromadorea</taxon>
        <taxon>Rhabditida</taxon>
        <taxon>Rhabditina</taxon>
        <taxon>Rhabditomorpha</taxon>
        <taxon>Strongyloidea</taxon>
        <taxon>Trichostrongylidae</taxon>
        <taxon>Trichostrongylus</taxon>
    </lineage>
</organism>
<protein>
    <submittedName>
        <fullName evidence="2">Uncharacterized protein</fullName>
    </submittedName>
</protein>
<accession>A0AAN8IUQ5</accession>